<dbReference type="PANTHER" id="PTHR30468:SF1">
    <property type="entry name" value="ALPHA-KETOGLUTARATE-DEPENDENT SULFONATE DIOXYGENASE"/>
    <property type="match status" value="1"/>
</dbReference>
<keyword evidence="4" id="KW-0560">Oxidoreductase</keyword>
<evidence type="ECO:0000256" key="2">
    <source>
        <dbReference type="ARBA" id="ARBA00022723"/>
    </source>
</evidence>
<evidence type="ECO:0000256" key="3">
    <source>
        <dbReference type="ARBA" id="ARBA00022964"/>
    </source>
</evidence>
<accession>A0A9X3XGW5</accession>
<keyword evidence="5" id="KW-0408">Iron</keyword>
<evidence type="ECO:0000256" key="1">
    <source>
        <dbReference type="ARBA" id="ARBA00005896"/>
    </source>
</evidence>
<feature type="domain" description="TauD/TfdA-like" evidence="6">
    <location>
        <begin position="8"/>
        <end position="274"/>
    </location>
</feature>
<dbReference type="SUPFAM" id="SSF51197">
    <property type="entry name" value="Clavaminate synthase-like"/>
    <property type="match status" value="1"/>
</dbReference>
<comment type="similarity">
    <text evidence="1">Belongs to the TfdA dioxygenase family.</text>
</comment>
<evidence type="ECO:0000313" key="7">
    <source>
        <dbReference type="EMBL" id="MDC3987766.1"/>
    </source>
</evidence>
<keyword evidence="3 7" id="KW-0223">Dioxygenase</keyword>
<name>A0A9X3XGW5_9BACT</name>
<dbReference type="Proteomes" id="UP001151081">
    <property type="component" value="Unassembled WGS sequence"/>
</dbReference>
<dbReference type="EMBL" id="JAGTJJ010000058">
    <property type="protein sequence ID" value="MDC3987766.1"/>
    <property type="molecule type" value="Genomic_DNA"/>
</dbReference>
<dbReference type="GO" id="GO:0005737">
    <property type="term" value="C:cytoplasm"/>
    <property type="evidence" value="ECO:0007669"/>
    <property type="project" value="TreeGrafter"/>
</dbReference>
<reference evidence="7 8" key="1">
    <citation type="submission" date="2021-04" db="EMBL/GenBank/DDBJ databases">
        <title>Genome analysis of Polyangium sp.</title>
        <authorList>
            <person name="Li Y."/>
            <person name="Wang J."/>
        </authorList>
    </citation>
    <scope>NUCLEOTIDE SEQUENCE [LARGE SCALE GENOMIC DNA]</scope>
    <source>
        <strain evidence="7 8">SDU14</strain>
    </source>
</reference>
<organism evidence="7 8">
    <name type="scientific">Polyangium jinanense</name>
    <dbReference type="NCBI Taxonomy" id="2829994"/>
    <lineage>
        <taxon>Bacteria</taxon>
        <taxon>Pseudomonadati</taxon>
        <taxon>Myxococcota</taxon>
        <taxon>Polyangia</taxon>
        <taxon>Polyangiales</taxon>
        <taxon>Polyangiaceae</taxon>
        <taxon>Polyangium</taxon>
    </lineage>
</organism>
<comment type="caution">
    <text evidence="7">The sequence shown here is derived from an EMBL/GenBank/DDBJ whole genome shotgun (WGS) entry which is preliminary data.</text>
</comment>
<keyword evidence="8" id="KW-1185">Reference proteome</keyword>
<proteinExistence type="inferred from homology"/>
<dbReference type="Gene3D" id="3.60.130.10">
    <property type="entry name" value="Clavaminate synthase-like"/>
    <property type="match status" value="1"/>
</dbReference>
<dbReference type="InterPro" id="IPR042098">
    <property type="entry name" value="TauD-like_sf"/>
</dbReference>
<dbReference type="Pfam" id="PF02668">
    <property type="entry name" value="TauD"/>
    <property type="match status" value="1"/>
</dbReference>
<dbReference type="InterPro" id="IPR051323">
    <property type="entry name" value="AtsK-like"/>
</dbReference>
<keyword evidence="2" id="KW-0479">Metal-binding</keyword>
<dbReference type="GO" id="GO:0046872">
    <property type="term" value="F:metal ion binding"/>
    <property type="evidence" value="ECO:0007669"/>
    <property type="project" value="UniProtKB-KW"/>
</dbReference>
<evidence type="ECO:0000256" key="4">
    <source>
        <dbReference type="ARBA" id="ARBA00023002"/>
    </source>
</evidence>
<protein>
    <submittedName>
        <fullName evidence="7">TauD/TfdA family dioxygenase</fullName>
    </submittedName>
</protein>
<sequence>MKYELIRVEPMVGALGAEIGGIDLTKPLADQAVAELKRAFVEHHLLVFRGQPIDVEHQKALGRHFGTLHVHPLFESIEGHPEVVAFVKEPEDRVNVGGGWHADLTCLERPPLGSILRVTETPARGGDTLFANMVAAYEALSPAMQKFLEGLTAIHTSAKVYGPWGKYAHSKGKTGAPAKIDNAGQHAAHPIVRTHPESGRKSLFVNLAYTIFIKGLSLEESTAILEFLYSHAVKGEFTTRLRWEKDTIAFWDNRCTQHYAMNDYHGMRRAALRVTIEGDRPA</sequence>
<evidence type="ECO:0000259" key="6">
    <source>
        <dbReference type="Pfam" id="PF02668"/>
    </source>
</evidence>
<evidence type="ECO:0000256" key="5">
    <source>
        <dbReference type="ARBA" id="ARBA00023004"/>
    </source>
</evidence>
<dbReference type="PANTHER" id="PTHR30468">
    <property type="entry name" value="ALPHA-KETOGLUTARATE-DEPENDENT SULFONATE DIOXYGENASE"/>
    <property type="match status" value="1"/>
</dbReference>
<evidence type="ECO:0000313" key="8">
    <source>
        <dbReference type="Proteomes" id="UP001151081"/>
    </source>
</evidence>
<dbReference type="GO" id="GO:0000908">
    <property type="term" value="F:taurine dioxygenase activity"/>
    <property type="evidence" value="ECO:0007669"/>
    <property type="project" value="TreeGrafter"/>
</dbReference>
<dbReference type="AlphaFoldDB" id="A0A9X3XGW5"/>
<dbReference type="RefSeq" id="WP_272422987.1">
    <property type="nucleotide sequence ID" value="NZ_JAGTJJ010000058.1"/>
</dbReference>
<dbReference type="GO" id="GO:0006790">
    <property type="term" value="P:sulfur compound metabolic process"/>
    <property type="evidence" value="ECO:0007669"/>
    <property type="project" value="TreeGrafter"/>
</dbReference>
<gene>
    <name evidence="7" type="ORF">KEG57_45295</name>
</gene>
<dbReference type="InterPro" id="IPR003819">
    <property type="entry name" value="TauD/TfdA-like"/>
</dbReference>